<evidence type="ECO:0000313" key="3">
    <source>
        <dbReference type="Proteomes" id="UP000051733"/>
    </source>
</evidence>
<proteinExistence type="predicted"/>
<dbReference type="PANTHER" id="PTHR37804">
    <property type="entry name" value="CDAA REGULATORY PROTEIN CDAR"/>
    <property type="match status" value="1"/>
</dbReference>
<sequence length="295" mass="31520">MQKNNKPQNPFNSRWFFRISALVLAVLLFIYVNGEKLGNTHKTELNTETTSLTSTKKKTLTMPLDLTVDSDRYIVSGYPKNVKVTVSGPAALVTATANTQNFKVYADLSSLGPGKHVVKPKQTGLNNDLTYHFKPKQFTVLIQSRKTESMAVQTKVDTSQLADGYKAGKATTSMDNVQITGAIAEVNKVDHVVASVSLSKKDKTNISKQVTLQAVDKNGNTVNVVITPQTTTIKIPISKQNSAAGSSSSSSSDSGHSTTSDNSDNDSSSSSDQSSSNSNSSEDSHSSISSSSTSN</sequence>
<dbReference type="Gene3D" id="2.170.120.30">
    <property type="match status" value="1"/>
</dbReference>
<dbReference type="Pfam" id="PF07949">
    <property type="entry name" value="YbbR"/>
    <property type="match status" value="2"/>
</dbReference>
<reference evidence="2 3" key="1">
    <citation type="journal article" date="2015" name="Genome Announc.">
        <title>Expanding the biotechnology potential of lactobacilli through comparative genomics of 213 strains and associated genera.</title>
        <authorList>
            <person name="Sun Z."/>
            <person name="Harris H.M."/>
            <person name="McCann A."/>
            <person name="Guo C."/>
            <person name="Argimon S."/>
            <person name="Zhang W."/>
            <person name="Yang X."/>
            <person name="Jeffery I.B."/>
            <person name="Cooney J.C."/>
            <person name="Kagawa T.F."/>
            <person name="Liu W."/>
            <person name="Song Y."/>
            <person name="Salvetti E."/>
            <person name="Wrobel A."/>
            <person name="Rasinkangas P."/>
            <person name="Parkhill J."/>
            <person name="Rea M.C."/>
            <person name="O'Sullivan O."/>
            <person name="Ritari J."/>
            <person name="Douillard F.P."/>
            <person name="Paul Ross R."/>
            <person name="Yang R."/>
            <person name="Briner A.E."/>
            <person name="Felis G.E."/>
            <person name="de Vos W.M."/>
            <person name="Barrangou R."/>
            <person name="Klaenhammer T.R."/>
            <person name="Caufield P.W."/>
            <person name="Cui Y."/>
            <person name="Zhang H."/>
            <person name="O'Toole P.W."/>
        </authorList>
    </citation>
    <scope>NUCLEOTIDE SEQUENCE [LARGE SCALE GENOMIC DNA]</scope>
    <source>
        <strain evidence="2 3">DSM 20634</strain>
    </source>
</reference>
<dbReference type="InterPro" id="IPR012505">
    <property type="entry name" value="YbbR"/>
</dbReference>
<dbReference type="AlphaFoldDB" id="A0A0R2A078"/>
<keyword evidence="3" id="KW-1185">Reference proteome</keyword>
<organism evidence="2 3">
    <name type="scientific">Paucilactobacillus vaccinostercus DSM 20634</name>
    <dbReference type="NCBI Taxonomy" id="1423813"/>
    <lineage>
        <taxon>Bacteria</taxon>
        <taxon>Bacillati</taxon>
        <taxon>Bacillota</taxon>
        <taxon>Bacilli</taxon>
        <taxon>Lactobacillales</taxon>
        <taxon>Lactobacillaceae</taxon>
        <taxon>Paucilactobacillus</taxon>
    </lineage>
</organism>
<dbReference type="Gene3D" id="2.170.120.40">
    <property type="entry name" value="YbbR-like domain"/>
    <property type="match status" value="1"/>
</dbReference>
<dbReference type="PANTHER" id="PTHR37804:SF1">
    <property type="entry name" value="CDAA REGULATORY PROTEIN CDAR"/>
    <property type="match status" value="1"/>
</dbReference>
<dbReference type="OrthoDB" id="2139417at2"/>
<dbReference type="InterPro" id="IPR053154">
    <property type="entry name" value="c-di-AMP_regulator"/>
</dbReference>
<dbReference type="STRING" id="1423813.FC26_GL000603"/>
<accession>A0A0R2A078</accession>
<dbReference type="PATRIC" id="fig|1423813.3.peg.614"/>
<evidence type="ECO:0000313" key="2">
    <source>
        <dbReference type="EMBL" id="KRM60513.1"/>
    </source>
</evidence>
<dbReference type="RefSeq" id="WP_057780691.1">
    <property type="nucleotide sequence ID" value="NZ_AYYY01000063.1"/>
</dbReference>
<dbReference type="EMBL" id="AYYY01000063">
    <property type="protein sequence ID" value="KRM60513.1"/>
    <property type="molecule type" value="Genomic_DNA"/>
</dbReference>
<dbReference type="Proteomes" id="UP000051733">
    <property type="component" value="Unassembled WGS sequence"/>
</dbReference>
<feature type="region of interest" description="Disordered" evidence="1">
    <location>
        <begin position="237"/>
        <end position="295"/>
    </location>
</feature>
<protein>
    <recommendedName>
        <fullName evidence="4">YbbR family protein</fullName>
    </recommendedName>
</protein>
<gene>
    <name evidence="2" type="ORF">FC26_GL000603</name>
</gene>
<evidence type="ECO:0000256" key="1">
    <source>
        <dbReference type="SAM" id="MobiDB-lite"/>
    </source>
</evidence>
<name>A0A0R2A078_9LACO</name>
<comment type="caution">
    <text evidence="2">The sequence shown here is derived from an EMBL/GenBank/DDBJ whole genome shotgun (WGS) entry which is preliminary data.</text>
</comment>
<evidence type="ECO:0008006" key="4">
    <source>
        <dbReference type="Google" id="ProtNLM"/>
    </source>
</evidence>